<dbReference type="SUPFAM" id="SSF53448">
    <property type="entry name" value="Nucleotide-diphospho-sugar transferases"/>
    <property type="match status" value="1"/>
</dbReference>
<evidence type="ECO:0000313" key="1">
    <source>
        <dbReference type="EMBL" id="MCP9198896.1"/>
    </source>
</evidence>
<dbReference type="PANTHER" id="PTHR36529">
    <property type="entry name" value="SLL1095 PROTEIN"/>
    <property type="match status" value="1"/>
</dbReference>
<keyword evidence="2" id="KW-1185">Reference proteome</keyword>
<dbReference type="InterPro" id="IPR018641">
    <property type="entry name" value="Trfase_1_rSAM/seldom-assoc"/>
</dbReference>
<evidence type="ECO:0000313" key="2">
    <source>
        <dbReference type="Proteomes" id="UP001155280"/>
    </source>
</evidence>
<dbReference type="PANTHER" id="PTHR36529:SF1">
    <property type="entry name" value="GLYCOSYLTRANSFERASE"/>
    <property type="match status" value="1"/>
</dbReference>
<dbReference type="AlphaFoldDB" id="A0A9X2I0W3"/>
<protein>
    <submittedName>
        <fullName evidence="1">TIGR04282 family arsenosugar biosynthesis glycosyltransferase</fullName>
    </submittedName>
</protein>
<proteinExistence type="predicted"/>
<organism evidence="1 2">
    <name type="scientific">Christiangramia oceanisediminis</name>
    <dbReference type="NCBI Taxonomy" id="2920386"/>
    <lineage>
        <taxon>Bacteria</taxon>
        <taxon>Pseudomonadati</taxon>
        <taxon>Bacteroidota</taxon>
        <taxon>Flavobacteriia</taxon>
        <taxon>Flavobacteriales</taxon>
        <taxon>Flavobacteriaceae</taxon>
        <taxon>Christiangramia</taxon>
    </lineage>
</organism>
<accession>A0A9X2I0W3</accession>
<comment type="caution">
    <text evidence="1">The sequence shown here is derived from an EMBL/GenBank/DDBJ whole genome shotgun (WGS) entry which is preliminary data.</text>
</comment>
<gene>
    <name evidence="1" type="ORF">MKO06_03190</name>
</gene>
<dbReference type="Gene3D" id="3.90.550.10">
    <property type="entry name" value="Spore Coat Polysaccharide Biosynthesis Protein SpsA, Chain A"/>
    <property type="match status" value="1"/>
</dbReference>
<reference evidence="1" key="1">
    <citation type="submission" date="2022-07" db="EMBL/GenBank/DDBJ databases">
        <title>Gramela sediminis sp. nov., isolated from deep-sea sediment of the Indian Ocean.</title>
        <authorList>
            <person name="Shi H."/>
        </authorList>
    </citation>
    <scope>NUCLEOTIDE SEQUENCE</scope>
    <source>
        <strain evidence="1">GC03-9</strain>
    </source>
</reference>
<dbReference type="EMBL" id="JANCNS010000001">
    <property type="protein sequence ID" value="MCP9198896.1"/>
    <property type="molecule type" value="Genomic_DNA"/>
</dbReference>
<dbReference type="Pfam" id="PF09837">
    <property type="entry name" value="DUF2064"/>
    <property type="match status" value="1"/>
</dbReference>
<dbReference type="InterPro" id="IPR029044">
    <property type="entry name" value="Nucleotide-diphossugar_trans"/>
</dbReference>
<sequence>MQNRLLIIFTKNPERGKVKTRLAKDIGDQKALEIYKFLLEHSRKVTSKLAVDKQVWYSNKISENDIWDNELFSKRLQEGSDLGERMELAFKKGFAEGYKQIVIIGTDLFDLKTSDLEMAFSALDDHDYVIGPAKDGGYYLFGMNSLNSKVFRKKNWSTSTVLDDTLEDLLNFKLKILRTQNDIDVLDDLNDHSALKRLIES</sequence>
<dbReference type="RefSeq" id="WP_241550897.1">
    <property type="nucleotide sequence ID" value="NZ_JANCNS010000001.1"/>
</dbReference>
<name>A0A9X2I0W3_9FLAO</name>
<dbReference type="Proteomes" id="UP001155280">
    <property type="component" value="Unassembled WGS sequence"/>
</dbReference>
<dbReference type="NCBIfam" id="TIGR04282">
    <property type="entry name" value="glyco_like_cofC"/>
    <property type="match status" value="1"/>
</dbReference>